<sequence>MSAFRTHLYEALSYTWGDPHQRRSISIDGRSSLVTANLHAALVSLRDGLLERIVWVDAICINQDDNQEKGNQIRYMAEIYSKASPLAHSLDFSRDGHMIRGFLAFAFAMLYLAYVVVFANALHGWDYDPSTPTWTDRIYLAVTCFYMFIVIILSFPPALMANHPLVYISHEDTSPRSRYVRAVLVQVPWPTWARKEIYRCHIMVFAFLQYPLHLYSAVALRLSNENFLDSNSEREWGFGQVMALMLVADTIIRCGKAIYGYATEERASPNAQRFRELSIQYGPAIAYGPPTPVEADLMPLTKLEVGTASKAVAPLTDLPQGTSQSGATSSFSAHSSDI</sequence>
<gene>
    <name evidence="4" type="ORF">B0T24DRAFT_671299</name>
</gene>
<dbReference type="AlphaFoldDB" id="A0AAE0JTN2"/>
<accession>A0AAE0JTN2</accession>
<feature type="transmembrane region" description="Helical" evidence="2">
    <location>
        <begin position="137"/>
        <end position="155"/>
    </location>
</feature>
<evidence type="ECO:0000259" key="3">
    <source>
        <dbReference type="Pfam" id="PF06985"/>
    </source>
</evidence>
<dbReference type="InterPro" id="IPR010730">
    <property type="entry name" value="HET"/>
</dbReference>
<keyword evidence="2" id="KW-0812">Transmembrane</keyword>
<keyword evidence="2" id="KW-0472">Membrane</keyword>
<feature type="domain" description="Heterokaryon incompatibility" evidence="3">
    <location>
        <begin position="9"/>
        <end position="84"/>
    </location>
</feature>
<dbReference type="Proteomes" id="UP001287356">
    <property type="component" value="Unassembled WGS sequence"/>
</dbReference>
<proteinExistence type="predicted"/>
<evidence type="ECO:0000256" key="2">
    <source>
        <dbReference type="SAM" id="Phobius"/>
    </source>
</evidence>
<feature type="region of interest" description="Disordered" evidence="1">
    <location>
        <begin position="314"/>
        <end position="338"/>
    </location>
</feature>
<name>A0AAE0JTN2_9PEZI</name>
<feature type="transmembrane region" description="Helical" evidence="2">
    <location>
        <begin position="102"/>
        <end position="125"/>
    </location>
</feature>
<dbReference type="EMBL" id="JAULSN010000011">
    <property type="protein sequence ID" value="KAK3361634.1"/>
    <property type="molecule type" value="Genomic_DNA"/>
</dbReference>
<dbReference type="PANTHER" id="PTHR24148">
    <property type="entry name" value="ANKYRIN REPEAT DOMAIN-CONTAINING PROTEIN 39 HOMOLOG-RELATED"/>
    <property type="match status" value="1"/>
</dbReference>
<protein>
    <submittedName>
        <fullName evidence="4">Heterokaryon incompatibility protein-domain-containing protein</fullName>
    </submittedName>
</protein>
<organism evidence="4 5">
    <name type="scientific">Lasiosphaeria ovina</name>
    <dbReference type="NCBI Taxonomy" id="92902"/>
    <lineage>
        <taxon>Eukaryota</taxon>
        <taxon>Fungi</taxon>
        <taxon>Dikarya</taxon>
        <taxon>Ascomycota</taxon>
        <taxon>Pezizomycotina</taxon>
        <taxon>Sordariomycetes</taxon>
        <taxon>Sordariomycetidae</taxon>
        <taxon>Sordariales</taxon>
        <taxon>Lasiosphaeriaceae</taxon>
        <taxon>Lasiosphaeria</taxon>
    </lineage>
</organism>
<keyword evidence="5" id="KW-1185">Reference proteome</keyword>
<reference evidence="4" key="2">
    <citation type="submission" date="2023-06" db="EMBL/GenBank/DDBJ databases">
        <authorList>
            <consortium name="Lawrence Berkeley National Laboratory"/>
            <person name="Haridas S."/>
            <person name="Hensen N."/>
            <person name="Bonometti L."/>
            <person name="Westerberg I."/>
            <person name="Brannstrom I.O."/>
            <person name="Guillou S."/>
            <person name="Cros-Aarteil S."/>
            <person name="Calhoun S."/>
            <person name="Kuo A."/>
            <person name="Mondo S."/>
            <person name="Pangilinan J."/>
            <person name="Riley R."/>
            <person name="Labutti K."/>
            <person name="Andreopoulos B."/>
            <person name="Lipzen A."/>
            <person name="Chen C."/>
            <person name="Yanf M."/>
            <person name="Daum C."/>
            <person name="Ng V."/>
            <person name="Clum A."/>
            <person name="Steindorff A."/>
            <person name="Ohm R."/>
            <person name="Martin F."/>
            <person name="Silar P."/>
            <person name="Natvig D."/>
            <person name="Lalanne C."/>
            <person name="Gautier V."/>
            <person name="Ament-Velasquez S.L."/>
            <person name="Kruys A."/>
            <person name="Hutchinson M.I."/>
            <person name="Powell A.J."/>
            <person name="Barry K."/>
            <person name="Miller A.N."/>
            <person name="Grigoriev I.V."/>
            <person name="Debuchy R."/>
            <person name="Gladieux P."/>
            <person name="Thoren M.H."/>
            <person name="Johannesson H."/>
        </authorList>
    </citation>
    <scope>NUCLEOTIDE SEQUENCE</scope>
    <source>
        <strain evidence="4">CBS 958.72</strain>
    </source>
</reference>
<dbReference type="PANTHER" id="PTHR24148:SF78">
    <property type="entry name" value="HETEROKARYON INCOMPATIBILITY DOMAIN-CONTAINING PROTEIN"/>
    <property type="match status" value="1"/>
</dbReference>
<keyword evidence="2" id="KW-1133">Transmembrane helix</keyword>
<comment type="caution">
    <text evidence="4">The sequence shown here is derived from an EMBL/GenBank/DDBJ whole genome shotgun (WGS) entry which is preliminary data.</text>
</comment>
<dbReference type="InterPro" id="IPR052895">
    <property type="entry name" value="HetReg/Transcr_Mod"/>
</dbReference>
<evidence type="ECO:0000256" key="1">
    <source>
        <dbReference type="SAM" id="MobiDB-lite"/>
    </source>
</evidence>
<evidence type="ECO:0000313" key="4">
    <source>
        <dbReference type="EMBL" id="KAK3361634.1"/>
    </source>
</evidence>
<reference evidence="4" key="1">
    <citation type="journal article" date="2023" name="Mol. Phylogenet. Evol.">
        <title>Genome-scale phylogeny and comparative genomics of the fungal order Sordariales.</title>
        <authorList>
            <person name="Hensen N."/>
            <person name="Bonometti L."/>
            <person name="Westerberg I."/>
            <person name="Brannstrom I.O."/>
            <person name="Guillou S."/>
            <person name="Cros-Aarteil S."/>
            <person name="Calhoun S."/>
            <person name="Haridas S."/>
            <person name="Kuo A."/>
            <person name="Mondo S."/>
            <person name="Pangilinan J."/>
            <person name="Riley R."/>
            <person name="LaButti K."/>
            <person name="Andreopoulos B."/>
            <person name="Lipzen A."/>
            <person name="Chen C."/>
            <person name="Yan M."/>
            <person name="Daum C."/>
            <person name="Ng V."/>
            <person name="Clum A."/>
            <person name="Steindorff A."/>
            <person name="Ohm R.A."/>
            <person name="Martin F."/>
            <person name="Silar P."/>
            <person name="Natvig D.O."/>
            <person name="Lalanne C."/>
            <person name="Gautier V."/>
            <person name="Ament-Velasquez S.L."/>
            <person name="Kruys A."/>
            <person name="Hutchinson M.I."/>
            <person name="Powell A.J."/>
            <person name="Barry K."/>
            <person name="Miller A.N."/>
            <person name="Grigoriev I.V."/>
            <person name="Debuchy R."/>
            <person name="Gladieux P."/>
            <person name="Hiltunen Thoren M."/>
            <person name="Johannesson H."/>
        </authorList>
    </citation>
    <scope>NUCLEOTIDE SEQUENCE</scope>
    <source>
        <strain evidence="4">CBS 958.72</strain>
    </source>
</reference>
<evidence type="ECO:0000313" key="5">
    <source>
        <dbReference type="Proteomes" id="UP001287356"/>
    </source>
</evidence>
<dbReference type="Pfam" id="PF06985">
    <property type="entry name" value="HET"/>
    <property type="match status" value="1"/>
</dbReference>
<feature type="compositionally biased region" description="Low complexity" evidence="1">
    <location>
        <begin position="320"/>
        <end position="338"/>
    </location>
</feature>